<dbReference type="EMBL" id="JABXBU010000011">
    <property type="protein sequence ID" value="KAF8790204.1"/>
    <property type="molecule type" value="Genomic_DNA"/>
</dbReference>
<feature type="domain" description="EGF-like" evidence="5">
    <location>
        <begin position="1631"/>
        <end position="1665"/>
    </location>
</feature>
<evidence type="ECO:0000256" key="3">
    <source>
        <dbReference type="ARBA" id="ARBA00023157"/>
    </source>
</evidence>
<keyword evidence="7" id="KW-1185">Reference proteome</keyword>
<feature type="domain" description="EGF-like" evidence="5">
    <location>
        <begin position="462"/>
        <end position="495"/>
    </location>
</feature>
<dbReference type="Proteomes" id="UP000807504">
    <property type="component" value="Unassembled WGS sequence"/>
</dbReference>
<feature type="domain" description="EGF-like" evidence="5">
    <location>
        <begin position="1858"/>
        <end position="1899"/>
    </location>
</feature>
<evidence type="ECO:0000256" key="1">
    <source>
        <dbReference type="ARBA" id="ARBA00007611"/>
    </source>
</evidence>
<feature type="domain" description="EGF-like" evidence="5">
    <location>
        <begin position="2281"/>
        <end position="2305"/>
    </location>
</feature>
<dbReference type="PANTHER" id="PTHR23259">
    <property type="entry name" value="RIDDLE"/>
    <property type="match status" value="1"/>
</dbReference>
<comment type="similarity">
    <text evidence="1">Belongs to the serine protease inhibitor-like (TIL domain-containing) family.</text>
</comment>
<dbReference type="Gene3D" id="2.10.25.10">
    <property type="entry name" value="Laminin"/>
    <property type="match status" value="41"/>
</dbReference>
<feature type="domain" description="EGF-like" evidence="5">
    <location>
        <begin position="2090"/>
        <end position="2131"/>
    </location>
</feature>
<feature type="domain" description="EGF-like" evidence="5">
    <location>
        <begin position="747"/>
        <end position="788"/>
    </location>
</feature>
<reference evidence="6" key="2">
    <citation type="submission" date="2020-06" db="EMBL/GenBank/DDBJ databases">
        <authorList>
            <person name="Sheffer M."/>
        </authorList>
    </citation>
    <scope>NUCLEOTIDE SEQUENCE</scope>
</reference>
<dbReference type="SUPFAM" id="SSF57567">
    <property type="entry name" value="Serine protease inhibitors"/>
    <property type="match status" value="40"/>
</dbReference>
<dbReference type="PANTHER" id="PTHR23259:SF70">
    <property type="entry name" value="ACCESSORY GLAND PROTEIN ACP62F-RELATED"/>
    <property type="match status" value="1"/>
</dbReference>
<feature type="domain" description="EGF-like" evidence="5">
    <location>
        <begin position="155"/>
        <end position="193"/>
    </location>
</feature>
<feature type="domain" description="EGF-like" evidence="5">
    <location>
        <begin position="1974"/>
        <end position="2015"/>
    </location>
</feature>
<feature type="domain" description="EGF-like" evidence="5">
    <location>
        <begin position="404"/>
        <end position="437"/>
    </location>
</feature>
<feature type="domain" description="EGF-like" evidence="5">
    <location>
        <begin position="1916"/>
        <end position="1957"/>
    </location>
</feature>
<evidence type="ECO:0000256" key="2">
    <source>
        <dbReference type="ARBA" id="ARBA00022690"/>
    </source>
</evidence>
<feature type="region of interest" description="Disordered" evidence="4">
    <location>
        <begin position="2525"/>
        <end position="2560"/>
    </location>
</feature>
<feature type="domain" description="EGF-like" evidence="5">
    <location>
        <begin position="520"/>
        <end position="555"/>
    </location>
</feature>
<dbReference type="CDD" id="cd19941">
    <property type="entry name" value="TIL"/>
    <property type="match status" value="40"/>
</dbReference>
<feature type="domain" description="EGF-like" evidence="5">
    <location>
        <begin position="1800"/>
        <end position="1841"/>
    </location>
</feature>
<comment type="caution">
    <text evidence="6">The sequence shown here is derived from an EMBL/GenBank/DDBJ whole genome shotgun (WGS) entry which is preliminary data.</text>
</comment>
<keyword evidence="2" id="KW-0646">Protease inhibitor</keyword>
<evidence type="ECO:0000259" key="5">
    <source>
        <dbReference type="SMART" id="SM00181"/>
    </source>
</evidence>
<evidence type="ECO:0000256" key="4">
    <source>
        <dbReference type="SAM" id="MobiDB-lite"/>
    </source>
</evidence>
<dbReference type="FunFam" id="2.10.25.10:FF:000055">
    <property type="entry name" value="alpha-tectorin isoform X1"/>
    <property type="match status" value="5"/>
</dbReference>
<gene>
    <name evidence="6" type="ORF">HNY73_005264</name>
</gene>
<feature type="domain" description="EGF-like" evidence="5">
    <location>
        <begin position="271"/>
        <end position="308"/>
    </location>
</feature>
<accession>A0A8T0FFX8</accession>
<feature type="domain" description="EGF-like" evidence="5">
    <location>
        <begin position="52"/>
        <end position="76"/>
    </location>
</feature>
<feature type="domain" description="EGF-like" evidence="5">
    <location>
        <begin position="1741"/>
        <end position="1783"/>
    </location>
</feature>
<feature type="domain" description="EGF-like" evidence="5">
    <location>
        <begin position="871"/>
        <end position="904"/>
    </location>
</feature>
<feature type="domain" description="EGF-like" evidence="5">
    <location>
        <begin position="2214"/>
        <end position="2247"/>
    </location>
</feature>
<dbReference type="InterPro" id="IPR051368">
    <property type="entry name" value="SerProtInhib-TIL_Domain"/>
</dbReference>
<dbReference type="InterPro" id="IPR000742">
    <property type="entry name" value="EGF"/>
</dbReference>
<feature type="domain" description="EGF-like" evidence="5">
    <location>
        <begin position="988"/>
        <end position="1021"/>
    </location>
</feature>
<dbReference type="Pfam" id="PF01826">
    <property type="entry name" value="TIL"/>
    <property type="match status" value="40"/>
</dbReference>
<feature type="domain" description="EGF-like" evidence="5">
    <location>
        <begin position="1056"/>
        <end position="1080"/>
    </location>
</feature>
<evidence type="ECO:0000313" key="6">
    <source>
        <dbReference type="EMBL" id="KAF8790204.1"/>
    </source>
</evidence>
<feature type="domain" description="EGF-like" evidence="5">
    <location>
        <begin position="572"/>
        <end position="613"/>
    </location>
</feature>
<dbReference type="InterPro" id="IPR002919">
    <property type="entry name" value="TIL_dom"/>
</dbReference>
<dbReference type="SMART" id="SM00181">
    <property type="entry name" value="EGF"/>
    <property type="match status" value="23"/>
</dbReference>
<sequence>MPKVSQLSNEEESKILNIKLLDKITAYCSDGEEYQMCGACERTCEQPLSKEPCTTPCAPGCFCKAGLVRNRQQRCVPPTECNTNSTSCGENEEYLDCGSSCPLTCSNYQDSLFCAKKCTKGCFCKPGYVLGPHKKCILPQNCPIGPCRENEVATDCVSPCNSCAQRGKCTFEFCARGCDCKHGFHRNSTGHCVEAKNCDVPESLCPKHEHFVPCINQCNDCWSRGDCEQPFCEPGCDCSPGFFRDDNGECIPESQCIAEEITCGVNEEYTDCVSPCNDCIKKGQCQYNCEYGCDCKKGYFRDSRGVCIPAEQCETSVDSRNCRSCREKCPVNQQYYICIPTCKTTCENYNDSRVRCGADCRSGCFCKLGLVRRGDGACILPSECPQTCGMNEEYSVCGPACPETCKNFGKSIMCTHQCVKGCFCKRGFIRGPQGTCIQPQLCPVECGENEEYLQCGPACPLSCETQVRTSVCSHDCVRGCFCKPGFVRDPSGKCINPAFCPVVCGLNEEFQKCGTACPVSCANLTASQTLPCPGHCVPGCFCKPGFIRGPDGSCIPPTSCPAVCKENEVFQECGTPCPATCHNHTNPRPCPNICVRGCACRPGYVKGPDGRCILPQQCPVVCKEKEEYMECGPPCPSTCDDIGKTPCSLPCTKGCFCRPGLVRGPGGKCIPPALCPVVCGPNQEFLECGPECPLSCTNYTLPVSHANVNECHRGCFCKIGFVIGPDGSCIPPTSCPAVCGENEVFKECGTACPVTCENRLIPQQCTKQCVRGCFCAPGFIRGPFGKCILPQQCPLICGENEEFKECGTACPPTCANKTIQGLCPNTCVRGCFCRKHFVRDQSGRCVLPQLCPIECGQNEEFKECGTACPLTCTNHTSQGFCPNICIRGCFCRAGYVKDSSGRCILPQQCPAACRENEDFQQCGPACPATCDSISRPTAPCPLPCTSGCFCKPGFVRGPEGRCILPTTCPIICGKDEEFKECGTACPLTCANRTQLGGCPNVCVRGCFCRPGFVRGPNGKCVLPQTCPVVCNQNEEFKECGPACPITCDTLTHANMPCSLPCTKGCFCKPGFVRGPDGKCILPAFCPVVCSENEEYKECGSACPVTCSNITEQRSCPLPCRKGCFCKEGFVQDPTGKCVLPQSCPVVCKPNEEFKECGPSCQTTCDNLGVPAGPCPLICEKGCFCKQGFVRDKNGNCVLPSLCPVVCGINEEFKECGSACPSNCTNRFQSLICPAVCVRGCFCRDGFFRDPSGKCVRPDQCPVVCGENEIFQKCGPSCQRSCDNLLQSLGACALKCVKGCFCKPGYIRNREGKCILPVLCPIVCEENEEFKECGTACPATCTNPNQPRDCPKSCMKGCFCKDGFVRDSAGKCVHPQFCPIVCNENEVFKECGTACPHTCDDLGKPTAVCTLPCVKGCFCKPGYIKNREGKCILPNFCPVVCGENEEFKECGTACPATCTNPNQPRDCPKTCVKGCFCRDGFVRDSTGKCVLLQFCPVICPKNEVFQECGTACQDTCDDLHKHTTICALKCIKGCFCKPGYVRNREGNCILPNFCPIVCGENEEFKECGTACPANCTHPQGQQLCPAVCVKGCFCLDGFVRNSQGKCIRPELCPVVCKENEQFQECGSACPLTCDNIGTSNVPCPQQCVKGCFCKPGYVRDRTGRCILPNFCPVVCGVNEEFKECGSACPANCTNHLQPQRLCPAICVKGCFCKSGFVRDSSGKCILPTMCPVVCRPNEEFKECGLPCQITCDNLGIPALPCPLQCTKGCFCKPGFVRNRDGDCVRPSSCPIVCGENEEFQKCGTACPATCISGTEQRPCRAICVRGCFCKPGFVRDLSGNCVRPELCPAVCRENEEFQECGTACPANCTSPLPQSPCPAICVRSCFCKPGFIRDPTGRCVRPEQCPVVCGENEVFQECGTACPANCTSPVTMRPCPAICVRGCFCRPGFIRDPSGRCVRPEQCPLICSENEEFQECGTACAANCTNPKPTHPCPAICVRGCFCRPGFIRDPSGRCVRPEQCPVVCGENELFQECGTSCPAKCPNLLPQLPCPEMCVRGCFCKPGFVRDPTGKCVRPEQCPVVCGENEVFQECGTACPASCSSPVPQRACPAICVRGCFCKPGFIRDSSGRCVRPEQCPLVCSENEEFQECGTACPANCTNPIPQGGCPQICVRGCFCRAGFIRDPTGKCIRPESCPVICGDNEEFKECGTACPTDCTNPIPKNPCPPICVKGCFCKPGFIRHPNGKCVRPESCPVVCRENEDYQQCGSACPVTCENFTNPRPCSFPCISGCFCRPGFVRGPDGRCITPHLCPLDCSKPNEEYRECGPPCIKTCGRIDPRRRCDTICIKGCFCKEGFIRDIDGNCIRPSECPTEPQQCPPGEIFHACMPTCGGTCDTLDAEILRKCNKVCRPGCFCQIGYVKTRDGQCVLPKQCPRPFEGRHIDGYKEEATVISVLTEVPKEETTPEISTQQNELSTEKTTLESGTSEITTTVLLTTQPDATGSEIAVKAQITTVSELLQNQAISTVQSTAPTTNSEITSLPTTQSEPTNPVISSRDGSSATPLVTEAVEISSVASEKLTVSDNTPSITREIPVPVTTPLVY</sequence>
<feature type="domain" description="EGF-like" evidence="5">
    <location>
        <begin position="1290"/>
        <end position="1314"/>
    </location>
</feature>
<protein>
    <submittedName>
        <fullName evidence="6">Zonadhesin like protein</fullName>
    </submittedName>
</protein>
<feature type="domain" description="EGF-like" evidence="5">
    <location>
        <begin position="939"/>
        <end position="963"/>
    </location>
</feature>
<dbReference type="GO" id="GO:0030414">
    <property type="term" value="F:peptidase inhibitor activity"/>
    <property type="evidence" value="ECO:0007669"/>
    <property type="project" value="UniProtKB-KW"/>
</dbReference>
<proteinExistence type="inferred from homology"/>
<organism evidence="6 7">
    <name type="scientific">Argiope bruennichi</name>
    <name type="common">Wasp spider</name>
    <name type="synonym">Aranea bruennichi</name>
    <dbReference type="NCBI Taxonomy" id="94029"/>
    <lineage>
        <taxon>Eukaryota</taxon>
        <taxon>Metazoa</taxon>
        <taxon>Ecdysozoa</taxon>
        <taxon>Arthropoda</taxon>
        <taxon>Chelicerata</taxon>
        <taxon>Arachnida</taxon>
        <taxon>Araneae</taxon>
        <taxon>Araneomorphae</taxon>
        <taxon>Entelegynae</taxon>
        <taxon>Araneoidea</taxon>
        <taxon>Araneidae</taxon>
        <taxon>Argiope</taxon>
    </lineage>
</organism>
<dbReference type="InterPro" id="IPR036084">
    <property type="entry name" value="Ser_inhib-like_sf"/>
</dbReference>
<keyword evidence="3" id="KW-1015">Disulfide bond</keyword>
<reference evidence="6" key="1">
    <citation type="journal article" date="2020" name="bioRxiv">
        <title>Chromosome-level reference genome of the European wasp spider Argiope bruennichi: a resource for studies on range expansion and evolutionary adaptation.</title>
        <authorList>
            <person name="Sheffer M.M."/>
            <person name="Hoppe A."/>
            <person name="Krehenwinkel H."/>
            <person name="Uhl G."/>
            <person name="Kuss A.W."/>
            <person name="Jensen L."/>
            <person name="Jensen C."/>
            <person name="Gillespie R.G."/>
            <person name="Hoff K.J."/>
            <person name="Prost S."/>
        </authorList>
    </citation>
    <scope>NUCLEOTIDE SEQUENCE</scope>
</reference>
<name>A0A8T0FFX8_ARGBR</name>
<feature type="domain" description="EGF-like" evidence="5">
    <location>
        <begin position="1331"/>
        <end position="1372"/>
    </location>
</feature>
<evidence type="ECO:0000313" key="7">
    <source>
        <dbReference type="Proteomes" id="UP000807504"/>
    </source>
</evidence>